<feature type="compositionally biased region" description="Low complexity" evidence="1">
    <location>
        <begin position="170"/>
        <end position="182"/>
    </location>
</feature>
<comment type="caution">
    <text evidence="3">The sequence shown here is derived from an EMBL/GenBank/DDBJ whole genome shotgun (WGS) entry which is preliminary data.</text>
</comment>
<feature type="compositionally biased region" description="Polar residues" evidence="1">
    <location>
        <begin position="224"/>
        <end position="264"/>
    </location>
</feature>
<organism evidence="3">
    <name type="scientific">Trypanosoma brucei equiperdum</name>
    <dbReference type="NCBI Taxonomy" id="630700"/>
    <lineage>
        <taxon>Eukaryota</taxon>
        <taxon>Discoba</taxon>
        <taxon>Euglenozoa</taxon>
        <taxon>Kinetoplastea</taxon>
        <taxon>Metakinetoplastina</taxon>
        <taxon>Trypanosomatida</taxon>
        <taxon>Trypanosomatidae</taxon>
        <taxon>Trypanosoma</taxon>
    </lineage>
</organism>
<evidence type="ECO:0000256" key="1">
    <source>
        <dbReference type="SAM" id="MobiDB-lite"/>
    </source>
</evidence>
<dbReference type="Proteomes" id="UP000266743">
    <property type="component" value="Chromosome 10"/>
</dbReference>
<dbReference type="Pfam" id="PF26116">
    <property type="entry name" value="FAM13A"/>
    <property type="match status" value="1"/>
</dbReference>
<feature type="domain" description="FAM13A-like" evidence="2">
    <location>
        <begin position="268"/>
        <end position="320"/>
    </location>
</feature>
<dbReference type="InterPro" id="IPR059029">
    <property type="entry name" value="FAM13A_dom"/>
</dbReference>
<reference evidence="3" key="1">
    <citation type="submission" date="2018-09" db="EMBL/GenBank/DDBJ databases">
        <title>whole genome sequence of T. equiperdum IVM-t1 strain.</title>
        <authorList>
            <person name="Suganuma K."/>
        </authorList>
    </citation>
    <scope>NUCLEOTIDE SEQUENCE [LARGE SCALE GENOMIC DNA]</scope>
    <source>
        <strain evidence="3">IVM-t1</strain>
    </source>
</reference>
<feature type="region of interest" description="Disordered" evidence="1">
    <location>
        <begin position="157"/>
        <end position="264"/>
    </location>
</feature>
<evidence type="ECO:0000313" key="3">
    <source>
        <dbReference type="EMBL" id="RHW69262.1"/>
    </source>
</evidence>
<protein>
    <recommendedName>
        <fullName evidence="2">FAM13A-like domain-containing protein</fullName>
    </recommendedName>
</protein>
<dbReference type="InterPro" id="IPR039102">
    <property type="entry name" value="FAM13"/>
</dbReference>
<sequence length="330" mass="36587">MDVRDQLMQAAAQTVDALSFTQTHVIDEDFRAHNRATIESVRSLQREQRSRVEQTYGPQSPSADVLALQLLSSYRGEITFLDHSRGRDGRTSPSAAAGVVTSLTHGQCLSFKKEMKQRIHEWERVFCEERGVAVTTRDKAMLRQVYELYKLAKNRLRGEESPTNGGGEDNNNLTNSQSQTQQPQGARSSSERANSAGTVTSGVRVRTPSPSGSQVDNPARRVVGSTTQPSGLQRQVVRSSTSSGLSANEGPGSTQPTIGSGIRVSQMSNEELAAEKRYLKRILHRFESDFEQRNGFAPTRNDRQAHSYEYIRYGELKNEIIRRMPSVAGG</sequence>
<evidence type="ECO:0000259" key="2">
    <source>
        <dbReference type="Pfam" id="PF26116"/>
    </source>
</evidence>
<proteinExistence type="predicted"/>
<dbReference type="AlphaFoldDB" id="A0A3L6KY09"/>
<dbReference type="PANTHER" id="PTHR15904">
    <property type="entry name" value="FAM13"/>
    <property type="match status" value="1"/>
</dbReference>
<dbReference type="EMBL" id="QSBY01000010">
    <property type="protein sequence ID" value="RHW69262.1"/>
    <property type="molecule type" value="Genomic_DNA"/>
</dbReference>
<accession>A0A3L6KY09</accession>
<feature type="compositionally biased region" description="Polar residues" evidence="1">
    <location>
        <begin position="183"/>
        <end position="201"/>
    </location>
</feature>
<gene>
    <name evidence="3" type="ORF">DPX39_100046500</name>
</gene>
<name>A0A3L6KY09_9TRYP</name>
<dbReference type="PANTHER" id="PTHR15904:SF17">
    <property type="entry name" value="RHO-GAP DOMAIN-CONTAINING PROTEIN"/>
    <property type="match status" value="1"/>
</dbReference>